<evidence type="ECO:0000313" key="3">
    <source>
        <dbReference type="Proteomes" id="UP001196870"/>
    </source>
</evidence>
<dbReference type="EMBL" id="JAAGBB010000011">
    <property type="protein sequence ID" value="MBR0664946.1"/>
    <property type="molecule type" value="Genomic_DNA"/>
</dbReference>
<evidence type="ECO:0000259" key="1">
    <source>
        <dbReference type="SMART" id="SM00849"/>
    </source>
</evidence>
<dbReference type="Gene3D" id="3.60.15.10">
    <property type="entry name" value="Ribonuclease Z/Hydroxyacylglutathione hydrolase-like"/>
    <property type="match status" value="1"/>
</dbReference>
<feature type="domain" description="Metallo-beta-lactamase" evidence="1">
    <location>
        <begin position="32"/>
        <end position="218"/>
    </location>
</feature>
<dbReference type="RefSeq" id="WP_211852613.1">
    <property type="nucleotide sequence ID" value="NZ_JAAGBB010000011.1"/>
</dbReference>
<dbReference type="PANTHER" id="PTHR42951">
    <property type="entry name" value="METALLO-BETA-LACTAMASE DOMAIN-CONTAINING"/>
    <property type="match status" value="1"/>
</dbReference>
<evidence type="ECO:0000313" key="2">
    <source>
        <dbReference type="EMBL" id="MBR0664946.1"/>
    </source>
</evidence>
<dbReference type="SMART" id="SM00849">
    <property type="entry name" value="Lactamase_B"/>
    <property type="match status" value="1"/>
</dbReference>
<name>A0ABS5EXD1_9PROT</name>
<protein>
    <submittedName>
        <fullName evidence="2">MBL fold metallo-hydrolase</fullName>
    </submittedName>
</protein>
<accession>A0ABS5EXD1</accession>
<gene>
    <name evidence="2" type="ORF">GXW71_11335</name>
</gene>
<reference evidence="3" key="1">
    <citation type="journal article" date="2021" name="Syst. Appl. Microbiol.">
        <title>Roseomonas hellenica sp. nov., isolated from roots of wild-growing Alkanna tinctoria.</title>
        <authorList>
            <person name="Rat A."/>
            <person name="Naranjo H.D."/>
            <person name="Lebbe L."/>
            <person name="Cnockaert M."/>
            <person name="Krigas N."/>
            <person name="Grigoriadou K."/>
            <person name="Maloupa E."/>
            <person name="Willems A."/>
        </authorList>
    </citation>
    <scope>NUCLEOTIDE SEQUENCE [LARGE SCALE GENOMIC DNA]</scope>
    <source>
        <strain evidence="3">LMG 31523</strain>
    </source>
</reference>
<dbReference type="Proteomes" id="UP001196870">
    <property type="component" value="Unassembled WGS sequence"/>
</dbReference>
<dbReference type="CDD" id="cd16282">
    <property type="entry name" value="metallo-hydrolase-like_MBL-fold"/>
    <property type="match status" value="1"/>
</dbReference>
<dbReference type="PANTHER" id="PTHR42951:SF20">
    <property type="entry name" value="BETA LACTAMASE"/>
    <property type="match status" value="1"/>
</dbReference>
<proteinExistence type="predicted"/>
<dbReference type="InterPro" id="IPR050855">
    <property type="entry name" value="NDM-1-like"/>
</dbReference>
<sequence>MSGFASTKDLTEKTISFDELGPGLYGYTAEGDPNSGVVIGDDSVLVVDAQATPIMAQDVIARIRAVTDKPIRHVVLSHYHAVRVLGASAYEGAEIIASDATRDLIVERGQQDMDSEIGRFPRLFRGRESIPGLTWPHIVFHKRMTLWLGRREVQIIHIGRSHSAGDTVVWLPKEKVLFAGDTVEFGATPYCGDAHFTDWPGTLDALRALGAEKLVPGRGRSLVNAKEVEDGIAGTAAFTSDLFALAKQAVAKGQELGAFYRDAMAAMAPKYGHWVIFEHCMPFNASRAYDEAKGLDRPQIWTAERDLAMWRALEGQQPMKSAEVHG</sequence>
<dbReference type="SUPFAM" id="SSF56281">
    <property type="entry name" value="Metallo-hydrolase/oxidoreductase"/>
    <property type="match status" value="1"/>
</dbReference>
<dbReference type="Pfam" id="PF00753">
    <property type="entry name" value="Lactamase_B"/>
    <property type="match status" value="1"/>
</dbReference>
<dbReference type="InterPro" id="IPR001279">
    <property type="entry name" value="Metallo-B-lactamas"/>
</dbReference>
<keyword evidence="3" id="KW-1185">Reference proteome</keyword>
<dbReference type="InterPro" id="IPR036866">
    <property type="entry name" value="RibonucZ/Hydroxyglut_hydro"/>
</dbReference>
<comment type="caution">
    <text evidence="2">The sequence shown here is derived from an EMBL/GenBank/DDBJ whole genome shotgun (WGS) entry which is preliminary data.</text>
</comment>
<organism evidence="2 3">
    <name type="scientific">Plastoroseomonas hellenica</name>
    <dbReference type="NCBI Taxonomy" id="2687306"/>
    <lineage>
        <taxon>Bacteria</taxon>
        <taxon>Pseudomonadati</taxon>
        <taxon>Pseudomonadota</taxon>
        <taxon>Alphaproteobacteria</taxon>
        <taxon>Acetobacterales</taxon>
        <taxon>Acetobacteraceae</taxon>
        <taxon>Plastoroseomonas</taxon>
    </lineage>
</organism>